<evidence type="ECO:0000313" key="1">
    <source>
        <dbReference type="EMBL" id="QQO82840.1"/>
    </source>
</evidence>
<dbReference type="InterPro" id="IPR043733">
    <property type="entry name" value="DUF5677"/>
</dbReference>
<dbReference type="Pfam" id="PF18928">
    <property type="entry name" value="DUF5677"/>
    <property type="match status" value="1"/>
</dbReference>
<sequence>MKKLDISNNPLSLQVAPKTIWIDPKKVVARDVEHDEFFFKKYCDYLEGKLKGYITRVSISRIAPGFYKRTKNSWEHVVDDVPQKDVEYIASTIRGGYRPALHLYHNLNKDSQFDFVCADDVCTYYAYSYLGISKPPAIILGSKKGLEESALTMKGFKCTYNPFTHFIFSMEKVNRDSFLSLLGSEVSDDIPRELSKLENYIEVLKSEFRQFHSKERSDVSYHQIMFGILVRASELLRAIRILISEGLVIQSSNLVRSLYELSLNFYLCWLSPHEITRMVQLSSVMSENEWKKECDRTVKEQISRKLDRHSAEKIKEAKLYQFNVTKSVIEKARLSPFGESYYKDVYSFLSDIAHHDFSMSARYKGSLEHGDDAVYDSDVRNSIVRIVDFCIAKIFIRIADDIGSNITFDKDKLNKQLLGDRFSAASQLQNGA</sequence>
<dbReference type="RefSeq" id="WP_397609056.1">
    <property type="nucleotide sequence ID" value="NZ_CP032664.1"/>
</dbReference>
<gene>
    <name evidence="1" type="ORF">D7032_06000</name>
</gene>
<proteinExistence type="predicted"/>
<accession>A0A7T8EAK6</accession>
<dbReference type="EMBL" id="CP032664">
    <property type="protein sequence ID" value="QQO82840.1"/>
    <property type="molecule type" value="Genomic_DNA"/>
</dbReference>
<protein>
    <submittedName>
        <fullName evidence="1">Uncharacterized protein</fullName>
    </submittedName>
</protein>
<organism evidence="1">
    <name type="scientific">Shewanella algae</name>
    <dbReference type="NCBI Taxonomy" id="38313"/>
    <lineage>
        <taxon>Bacteria</taxon>
        <taxon>Pseudomonadati</taxon>
        <taxon>Pseudomonadota</taxon>
        <taxon>Gammaproteobacteria</taxon>
        <taxon>Alteromonadales</taxon>
        <taxon>Shewanellaceae</taxon>
        <taxon>Shewanella</taxon>
    </lineage>
</organism>
<reference evidence="1" key="1">
    <citation type="submission" date="2018-09" db="EMBL/GenBank/DDBJ databases">
        <title>Genome sequencing and analysis.</title>
        <authorList>
            <person name="Huang Y.-T."/>
        </authorList>
    </citation>
    <scope>NUCLEOTIDE SEQUENCE</scope>
    <source>
        <strain evidence="1">HIDE</strain>
    </source>
</reference>
<name>A0A7T8EAK6_9GAMM</name>
<dbReference type="AlphaFoldDB" id="A0A7T8EAK6"/>